<dbReference type="GO" id="GO:0010181">
    <property type="term" value="F:FMN binding"/>
    <property type="evidence" value="ECO:0007669"/>
    <property type="project" value="TreeGrafter"/>
</dbReference>
<proteinExistence type="predicted"/>
<protein>
    <recommendedName>
        <fullName evidence="1">Flavoprotein domain-containing protein</fullName>
    </recommendedName>
</protein>
<dbReference type="Gene3D" id="3.40.50.1950">
    <property type="entry name" value="Flavin prenyltransferase-like"/>
    <property type="match status" value="1"/>
</dbReference>
<reference evidence="2 3" key="1">
    <citation type="journal article" date="2017" name="ISME J.">
        <title>Energy and carbon metabolisms in a deep terrestrial subsurface fluid microbial community.</title>
        <authorList>
            <person name="Momper L."/>
            <person name="Jungbluth S.P."/>
            <person name="Lee M.D."/>
            <person name="Amend J.P."/>
        </authorList>
    </citation>
    <scope>NUCLEOTIDE SEQUENCE [LARGE SCALE GENOMIC DNA]</scope>
    <source>
        <strain evidence="2">SURF_26</strain>
    </source>
</reference>
<dbReference type="AlphaFoldDB" id="A0A3A4QS57"/>
<dbReference type="InterPro" id="IPR003382">
    <property type="entry name" value="Flavoprotein"/>
</dbReference>
<evidence type="ECO:0000313" key="2">
    <source>
        <dbReference type="EMBL" id="RJP56674.1"/>
    </source>
</evidence>
<dbReference type="PANTHER" id="PTHR14359:SF6">
    <property type="entry name" value="PHOSPHOPANTOTHENOYLCYSTEINE DECARBOXYLASE"/>
    <property type="match status" value="1"/>
</dbReference>
<feature type="domain" description="Flavoprotein" evidence="1">
    <location>
        <begin position="8"/>
        <end position="179"/>
    </location>
</feature>
<dbReference type="SUPFAM" id="SSF52507">
    <property type="entry name" value="Homo-oligomeric flavin-containing Cys decarboxylases, HFCD"/>
    <property type="match status" value="1"/>
</dbReference>
<accession>A0A3A4QS57</accession>
<dbReference type="InterPro" id="IPR036551">
    <property type="entry name" value="Flavin_trans-like"/>
</dbReference>
<gene>
    <name evidence="2" type="ORF">C4541_11750</name>
</gene>
<dbReference type="Proteomes" id="UP000266426">
    <property type="component" value="Unassembled WGS sequence"/>
</dbReference>
<organism evidence="2 3">
    <name type="scientific">Candidatus Auribacter fodinae</name>
    <dbReference type="NCBI Taxonomy" id="2093366"/>
    <lineage>
        <taxon>Bacteria</taxon>
        <taxon>Pseudomonadati</taxon>
        <taxon>Candidatus Auribacterota</taxon>
        <taxon>Candidatus Auribacteria</taxon>
        <taxon>Candidatus Auribacterales</taxon>
        <taxon>Candidatus Auribacteraceae</taxon>
        <taxon>Candidatus Auribacter</taxon>
    </lineage>
</organism>
<evidence type="ECO:0000259" key="1">
    <source>
        <dbReference type="Pfam" id="PF02441"/>
    </source>
</evidence>
<dbReference type="GO" id="GO:0004633">
    <property type="term" value="F:phosphopantothenoylcysteine decarboxylase activity"/>
    <property type="evidence" value="ECO:0007669"/>
    <property type="project" value="TreeGrafter"/>
</dbReference>
<comment type="caution">
    <text evidence="2">The sequence shown here is derived from an EMBL/GenBank/DDBJ whole genome shotgun (WGS) entry which is preliminary data.</text>
</comment>
<dbReference type="GO" id="GO:0071513">
    <property type="term" value="C:phosphopantothenoylcysteine decarboxylase complex"/>
    <property type="evidence" value="ECO:0007669"/>
    <property type="project" value="TreeGrafter"/>
</dbReference>
<sequence length="187" mass="20053">MMSILKDKTILIGVTGSIAAYKACDLVSRLMDRGALPKVVMTKSAQKFIRPLSFESLTGEPAVTSMWKRTQAYRSTVHISLAQSVDCAVIAPASANCIAKLRLGLCDDILSCVLCAFDKSIIISPAMNDNMWKNPAVQENVAVLKERGVTFVEPGEGKLACGTVGKGRMADTETIITAIQTVLTRAS</sequence>
<dbReference type="Pfam" id="PF02441">
    <property type="entry name" value="Flavoprotein"/>
    <property type="match status" value="1"/>
</dbReference>
<name>A0A3A4QS57_9BACT</name>
<dbReference type="GO" id="GO:0015937">
    <property type="term" value="P:coenzyme A biosynthetic process"/>
    <property type="evidence" value="ECO:0007669"/>
    <property type="project" value="TreeGrafter"/>
</dbReference>
<dbReference type="PANTHER" id="PTHR14359">
    <property type="entry name" value="HOMO-OLIGOMERIC FLAVIN CONTAINING CYS DECARBOXYLASE FAMILY"/>
    <property type="match status" value="1"/>
</dbReference>
<dbReference type="EMBL" id="QZJZ01000092">
    <property type="protein sequence ID" value="RJP56674.1"/>
    <property type="molecule type" value="Genomic_DNA"/>
</dbReference>
<evidence type="ECO:0000313" key="3">
    <source>
        <dbReference type="Proteomes" id="UP000266426"/>
    </source>
</evidence>